<dbReference type="EMBL" id="MN738877">
    <property type="protein sequence ID" value="QHT29433.1"/>
    <property type="molecule type" value="Genomic_DNA"/>
</dbReference>
<proteinExistence type="predicted"/>
<sequence length="136" mass="16274">MSYADTVRSADIQNTPDSEQQDDEHDDSSPTNYSRKLVTNYVPPRENDSDDIWEYSYFRELIQLRNIFIEGVEKIRPDLLEYLHSPQFFLTFCRMVRKGSSGYIHRYLEDLTDEERDDYLHYVFKRNEDSINGKTN</sequence>
<name>A0A6C0ELV7_9ZZZZ</name>
<evidence type="ECO:0000313" key="2">
    <source>
        <dbReference type="EMBL" id="QHT29433.1"/>
    </source>
</evidence>
<organism evidence="2">
    <name type="scientific">viral metagenome</name>
    <dbReference type="NCBI Taxonomy" id="1070528"/>
    <lineage>
        <taxon>unclassified sequences</taxon>
        <taxon>metagenomes</taxon>
        <taxon>organismal metagenomes</taxon>
    </lineage>
</organism>
<accession>A0A6C0ELV7</accession>
<feature type="region of interest" description="Disordered" evidence="1">
    <location>
        <begin position="1"/>
        <end position="48"/>
    </location>
</feature>
<dbReference type="AlphaFoldDB" id="A0A6C0ELV7"/>
<protein>
    <submittedName>
        <fullName evidence="2">Uncharacterized protein</fullName>
    </submittedName>
</protein>
<evidence type="ECO:0000256" key="1">
    <source>
        <dbReference type="SAM" id="MobiDB-lite"/>
    </source>
</evidence>
<reference evidence="2" key="1">
    <citation type="journal article" date="2020" name="Nature">
        <title>Giant virus diversity and host interactions through global metagenomics.</title>
        <authorList>
            <person name="Schulz F."/>
            <person name="Roux S."/>
            <person name="Paez-Espino D."/>
            <person name="Jungbluth S."/>
            <person name="Walsh D.A."/>
            <person name="Denef V.J."/>
            <person name="McMahon K.D."/>
            <person name="Konstantinidis K.T."/>
            <person name="Eloe-Fadrosh E.A."/>
            <person name="Kyrpides N.C."/>
            <person name="Woyke T."/>
        </authorList>
    </citation>
    <scope>NUCLEOTIDE SEQUENCE</scope>
    <source>
        <strain evidence="2">GVMAG-M-3300005589-24</strain>
    </source>
</reference>